<evidence type="ECO:0000256" key="7">
    <source>
        <dbReference type="ARBA" id="ARBA00023136"/>
    </source>
</evidence>
<dbReference type="InterPro" id="IPR029044">
    <property type="entry name" value="Nucleotide-diphossugar_trans"/>
</dbReference>
<accession>A0ABQ3C729</accession>
<evidence type="ECO:0000259" key="9">
    <source>
        <dbReference type="Pfam" id="PF00535"/>
    </source>
</evidence>
<organism evidence="10 11">
    <name type="scientific">Cognatilysobacter xinjiangensis</name>
    <dbReference type="NCBI Taxonomy" id="546892"/>
    <lineage>
        <taxon>Bacteria</taxon>
        <taxon>Pseudomonadati</taxon>
        <taxon>Pseudomonadota</taxon>
        <taxon>Gammaproteobacteria</taxon>
        <taxon>Lysobacterales</taxon>
        <taxon>Lysobacteraceae</taxon>
        <taxon>Cognatilysobacter</taxon>
    </lineage>
</organism>
<gene>
    <name evidence="10" type="ORF">GCM10008101_26750</name>
</gene>
<dbReference type="CDD" id="cd04187">
    <property type="entry name" value="DPM1_like_bac"/>
    <property type="match status" value="1"/>
</dbReference>
<evidence type="ECO:0000256" key="8">
    <source>
        <dbReference type="SAM" id="Phobius"/>
    </source>
</evidence>
<evidence type="ECO:0000256" key="6">
    <source>
        <dbReference type="ARBA" id="ARBA00022989"/>
    </source>
</evidence>
<evidence type="ECO:0000313" key="10">
    <source>
        <dbReference type="EMBL" id="GGZ71038.1"/>
    </source>
</evidence>
<keyword evidence="1" id="KW-1003">Cell membrane</keyword>
<keyword evidence="2" id="KW-0328">Glycosyltransferase</keyword>
<keyword evidence="4 8" id="KW-0812">Transmembrane</keyword>
<dbReference type="InterPro" id="IPR050256">
    <property type="entry name" value="Glycosyltransferase_2"/>
</dbReference>
<name>A0ABQ3C729_9GAMM</name>
<evidence type="ECO:0000256" key="1">
    <source>
        <dbReference type="ARBA" id="ARBA00022475"/>
    </source>
</evidence>
<dbReference type="InterPro" id="IPR001173">
    <property type="entry name" value="Glyco_trans_2-like"/>
</dbReference>
<keyword evidence="6 8" id="KW-1133">Transmembrane helix</keyword>
<keyword evidence="5" id="KW-0448">Lipopolysaccharide biosynthesis</keyword>
<dbReference type="Pfam" id="PF00535">
    <property type="entry name" value="Glycos_transf_2"/>
    <property type="match status" value="1"/>
</dbReference>
<dbReference type="EMBL" id="BMXY01000004">
    <property type="protein sequence ID" value="GGZ71038.1"/>
    <property type="molecule type" value="Genomic_DNA"/>
</dbReference>
<evidence type="ECO:0000256" key="3">
    <source>
        <dbReference type="ARBA" id="ARBA00022679"/>
    </source>
</evidence>
<dbReference type="Proteomes" id="UP000643403">
    <property type="component" value="Unassembled WGS sequence"/>
</dbReference>
<evidence type="ECO:0000256" key="5">
    <source>
        <dbReference type="ARBA" id="ARBA00022985"/>
    </source>
</evidence>
<evidence type="ECO:0000256" key="4">
    <source>
        <dbReference type="ARBA" id="ARBA00022692"/>
    </source>
</evidence>
<sequence length="321" mass="35494">MNHGPAQRIDHYRDPDIDVSVVIPVYRGARSIDALRDRLHVALESAALRHELIFVEDCGGDDSWQVLEVMCATHGYVRAIKLSRNFGQHAATLCGIARARGRWVATIDDDLEQPPEALPELVRKAEEGFTVVYGVNQSRSHAVWRNLTSELGRALFKFAIPTLNREYSSMRVVDGTIARQLERFQSPFTFVDGYLSWLTHNYATVVVPHHDRAHGRSNYSVRKLLAHMMNIFLTFSDLPLRAATWLGLATAAGGALWGLAILIGRLTGAVTASGYASMMAGITFLGGVQLLILGIFGQYLGRINFKTASMPVFLAEKELGS</sequence>
<keyword evidence="11" id="KW-1185">Reference proteome</keyword>
<dbReference type="PANTHER" id="PTHR48090:SF3">
    <property type="entry name" value="UNDECAPRENYL-PHOSPHATE 4-DEOXY-4-FORMAMIDO-L-ARABINOSE TRANSFERASE"/>
    <property type="match status" value="1"/>
</dbReference>
<feature type="transmembrane region" description="Helical" evidence="8">
    <location>
        <begin position="275"/>
        <end position="296"/>
    </location>
</feature>
<dbReference type="GO" id="GO:0016740">
    <property type="term" value="F:transferase activity"/>
    <property type="evidence" value="ECO:0007669"/>
    <property type="project" value="UniProtKB-KW"/>
</dbReference>
<keyword evidence="7 8" id="KW-0472">Membrane</keyword>
<feature type="transmembrane region" description="Helical" evidence="8">
    <location>
        <begin position="242"/>
        <end position="263"/>
    </location>
</feature>
<keyword evidence="3 10" id="KW-0808">Transferase</keyword>
<reference evidence="11" key="1">
    <citation type="journal article" date="2019" name="Int. J. Syst. Evol. Microbiol.">
        <title>The Global Catalogue of Microorganisms (GCM) 10K type strain sequencing project: providing services to taxonomists for standard genome sequencing and annotation.</title>
        <authorList>
            <consortium name="The Broad Institute Genomics Platform"/>
            <consortium name="The Broad Institute Genome Sequencing Center for Infectious Disease"/>
            <person name="Wu L."/>
            <person name="Ma J."/>
        </authorList>
    </citation>
    <scope>NUCLEOTIDE SEQUENCE [LARGE SCALE GENOMIC DNA]</scope>
    <source>
        <strain evidence="11">KCTC 22558</strain>
    </source>
</reference>
<evidence type="ECO:0000256" key="2">
    <source>
        <dbReference type="ARBA" id="ARBA00022676"/>
    </source>
</evidence>
<feature type="domain" description="Glycosyltransferase 2-like" evidence="9">
    <location>
        <begin position="20"/>
        <end position="151"/>
    </location>
</feature>
<dbReference type="Gene3D" id="3.90.550.10">
    <property type="entry name" value="Spore Coat Polysaccharide Biosynthesis Protein SpsA, Chain A"/>
    <property type="match status" value="1"/>
</dbReference>
<dbReference type="SUPFAM" id="SSF53448">
    <property type="entry name" value="Nucleotide-diphospho-sugar transferases"/>
    <property type="match status" value="1"/>
</dbReference>
<dbReference type="RefSeq" id="WP_189450815.1">
    <property type="nucleotide sequence ID" value="NZ_BMXY01000004.1"/>
</dbReference>
<evidence type="ECO:0000313" key="11">
    <source>
        <dbReference type="Proteomes" id="UP000643403"/>
    </source>
</evidence>
<dbReference type="PANTHER" id="PTHR48090">
    <property type="entry name" value="UNDECAPRENYL-PHOSPHATE 4-DEOXY-4-FORMAMIDO-L-ARABINOSE TRANSFERASE-RELATED"/>
    <property type="match status" value="1"/>
</dbReference>
<protein>
    <submittedName>
        <fullName evidence="10">Glycosyl transferase</fullName>
    </submittedName>
</protein>
<comment type="caution">
    <text evidence="10">The sequence shown here is derived from an EMBL/GenBank/DDBJ whole genome shotgun (WGS) entry which is preliminary data.</text>
</comment>
<proteinExistence type="predicted"/>